<sequence length="56" mass="5951">MGGFIEAARGRVRRARTTLDAAKEAGDAHAVAMAEDELEDALRIAEAHGVETEGEQ</sequence>
<comment type="caution">
    <text evidence="1">The sequence shown here is derived from an EMBL/GenBank/DDBJ whole genome shotgun (WGS) entry which is preliminary data.</text>
</comment>
<reference evidence="2" key="1">
    <citation type="journal article" date="2019" name="Int. J. Syst. Evol. Microbiol.">
        <title>The Global Catalogue of Microorganisms (GCM) 10K type strain sequencing project: providing services to taxonomists for standard genome sequencing and annotation.</title>
        <authorList>
            <consortium name="The Broad Institute Genomics Platform"/>
            <consortium name="The Broad Institute Genome Sequencing Center for Infectious Disease"/>
            <person name="Wu L."/>
            <person name="Ma J."/>
        </authorList>
    </citation>
    <scope>NUCLEOTIDE SEQUENCE [LARGE SCALE GENOMIC DNA]</scope>
    <source>
        <strain evidence="2">CGMCC 4.1641</strain>
    </source>
</reference>
<dbReference type="EMBL" id="JBHSKJ010000001">
    <property type="protein sequence ID" value="MFC5143518.1"/>
    <property type="molecule type" value="Genomic_DNA"/>
</dbReference>
<evidence type="ECO:0000313" key="2">
    <source>
        <dbReference type="Proteomes" id="UP001596222"/>
    </source>
</evidence>
<organism evidence="1 2">
    <name type="scientific">Streptomyces aureoversilis</name>
    <dbReference type="NCBI Taxonomy" id="67277"/>
    <lineage>
        <taxon>Bacteria</taxon>
        <taxon>Bacillati</taxon>
        <taxon>Actinomycetota</taxon>
        <taxon>Actinomycetes</taxon>
        <taxon>Kitasatosporales</taxon>
        <taxon>Streptomycetaceae</taxon>
        <taxon>Streptomyces</taxon>
    </lineage>
</organism>
<name>A0ABV9ZTF5_9ACTN</name>
<gene>
    <name evidence="1" type="ORF">ACFPP6_02255</name>
</gene>
<accession>A0ABV9ZTF5</accession>
<proteinExistence type="predicted"/>
<keyword evidence="2" id="KW-1185">Reference proteome</keyword>
<protein>
    <submittedName>
        <fullName evidence="1">Uncharacterized protein</fullName>
    </submittedName>
</protein>
<evidence type="ECO:0000313" key="1">
    <source>
        <dbReference type="EMBL" id="MFC5143518.1"/>
    </source>
</evidence>
<dbReference type="Proteomes" id="UP001596222">
    <property type="component" value="Unassembled WGS sequence"/>
</dbReference>
<dbReference type="RefSeq" id="WP_382036447.1">
    <property type="nucleotide sequence ID" value="NZ_JBHSKJ010000001.1"/>
</dbReference>